<evidence type="ECO:0000313" key="3">
    <source>
        <dbReference type="Proteomes" id="UP000030765"/>
    </source>
</evidence>
<reference evidence="1 3" key="1">
    <citation type="journal article" date="2014" name="BMC Genomics">
        <title>Genome sequence of Anopheles sinensis provides insight into genetics basis of mosquito competence for malaria parasites.</title>
        <authorList>
            <person name="Zhou D."/>
            <person name="Zhang D."/>
            <person name="Ding G."/>
            <person name="Shi L."/>
            <person name="Hou Q."/>
            <person name="Ye Y."/>
            <person name="Xu Y."/>
            <person name="Zhou H."/>
            <person name="Xiong C."/>
            <person name="Li S."/>
            <person name="Yu J."/>
            <person name="Hong S."/>
            <person name="Yu X."/>
            <person name="Zou P."/>
            <person name="Chen C."/>
            <person name="Chang X."/>
            <person name="Wang W."/>
            <person name="Lv Y."/>
            <person name="Sun Y."/>
            <person name="Ma L."/>
            <person name="Shen B."/>
            <person name="Zhu C."/>
        </authorList>
    </citation>
    <scope>NUCLEOTIDE SEQUENCE [LARGE SCALE GENOMIC DNA]</scope>
</reference>
<organism evidence="1">
    <name type="scientific">Anopheles sinensis</name>
    <name type="common">Mosquito</name>
    <dbReference type="NCBI Taxonomy" id="74873"/>
    <lineage>
        <taxon>Eukaryota</taxon>
        <taxon>Metazoa</taxon>
        <taxon>Ecdysozoa</taxon>
        <taxon>Arthropoda</taxon>
        <taxon>Hexapoda</taxon>
        <taxon>Insecta</taxon>
        <taxon>Pterygota</taxon>
        <taxon>Neoptera</taxon>
        <taxon>Endopterygota</taxon>
        <taxon>Diptera</taxon>
        <taxon>Nematocera</taxon>
        <taxon>Culicoidea</taxon>
        <taxon>Culicidae</taxon>
        <taxon>Anophelinae</taxon>
        <taxon>Anopheles</taxon>
    </lineage>
</organism>
<sequence length="167" mass="18512">MRTARVFVFAGPGNGWSWSQAGLFRKTDARSLLNRSSRGAAKGRIERDRRISRRCSVVVNCAGLDGDYCRLRGGAALFFHPLLSTPTLDTRAYMAGKMEKPKRKGKTAHIGQRFAMDSLGPVFGPQSGMVAHSPLLWRQRFPPTHGMSFFPSAEGMVGPFLLRRIDT</sequence>
<proteinExistence type="predicted"/>
<gene>
    <name evidence="1" type="ORF">ZHAS_00019563</name>
</gene>
<keyword evidence="3" id="KW-1185">Reference proteome</keyword>
<accession>A0A084WMR1</accession>
<reference evidence="2" key="2">
    <citation type="submission" date="2020-05" db="UniProtKB">
        <authorList>
            <consortium name="EnsemblMetazoa"/>
        </authorList>
    </citation>
    <scope>IDENTIFICATION</scope>
</reference>
<name>A0A084WMR1_ANOSI</name>
<evidence type="ECO:0000313" key="2">
    <source>
        <dbReference type="EnsemblMetazoa" id="ASIC019563-PA"/>
    </source>
</evidence>
<keyword evidence="1" id="KW-0675">Receptor</keyword>
<dbReference type="EnsemblMetazoa" id="ASIC019563-RA">
    <property type="protein sequence ID" value="ASIC019563-PA"/>
    <property type="gene ID" value="ASIC019563"/>
</dbReference>
<dbReference type="VEuPathDB" id="VectorBase:ASIC019563"/>
<dbReference type="Proteomes" id="UP000030765">
    <property type="component" value="Unassembled WGS sequence"/>
</dbReference>
<dbReference type="EMBL" id="KE525352">
    <property type="protein sequence ID" value="KFB51505.1"/>
    <property type="molecule type" value="Genomic_DNA"/>
</dbReference>
<protein>
    <submittedName>
        <fullName evidence="1 2">Gustatory and odorant receptor 7-like isoform 1</fullName>
    </submittedName>
</protein>
<evidence type="ECO:0000313" key="1">
    <source>
        <dbReference type="EMBL" id="KFB51505.1"/>
    </source>
</evidence>
<dbReference type="EMBL" id="ATLV01024501">
    <property type="status" value="NOT_ANNOTATED_CDS"/>
    <property type="molecule type" value="Genomic_DNA"/>
</dbReference>
<dbReference type="AlphaFoldDB" id="A0A084WMR1"/>